<name>A0A1I3AUY2_9ACTN</name>
<feature type="transmembrane region" description="Helical" evidence="1">
    <location>
        <begin position="252"/>
        <end position="269"/>
    </location>
</feature>
<keyword evidence="1" id="KW-1133">Transmembrane helix</keyword>
<feature type="transmembrane region" description="Helical" evidence="1">
    <location>
        <begin position="276"/>
        <end position="303"/>
    </location>
</feature>
<sequence>MLRVCAVLDGGIVPIGGFVAHVGCLVAVVGGPTPFLGQIFAFAREPVTFVGEPVTFVGEPVAFVGGLVAFVGFGFTLVGDAVAFVGGLVAFVSESLALFEVEGSQLDEPTAGFGGETEKIGFESPVARGLGVVGSGALATAKGLIPFFPDSGCAVPGGLSALHGCTVAQLFGERTRVDGSLAQVLRDPACLGHFGEPPGRGCGCIGLLNGEAGRPGASETARAALFAGFAFILVSALFTFVGDLFAAAGEPVALVSVAVAVVGGLVAFVGEPVAVVSVAVAFVGDLFLVVGESLAPVGFSFAFVGDPVAFISDPFTLVSGAVALIGVAVTQVSDVVAFVGGTRSFVGLDEAQFLQPVTGIGRESTKVRHPAAVFGGAFAFVVGVQSLFSGLTATHGSLTGVRGEELGSFRCPPAQLCGDRACVGGPLPKSRRDSLGSGCLVRFVPPAIVPDRHVFESTRHAWAGLAGAHE</sequence>
<reference evidence="2 3" key="1">
    <citation type="submission" date="2016-10" db="EMBL/GenBank/DDBJ databases">
        <authorList>
            <person name="de Groot N.N."/>
        </authorList>
    </citation>
    <scope>NUCLEOTIDE SEQUENCE [LARGE SCALE GENOMIC DNA]</scope>
    <source>
        <strain evidence="2 3">CPCC 202808</strain>
    </source>
</reference>
<dbReference type="EMBL" id="FOOI01000020">
    <property type="protein sequence ID" value="SFH53151.1"/>
    <property type="molecule type" value="Genomic_DNA"/>
</dbReference>
<feature type="transmembrane region" description="Helical" evidence="1">
    <location>
        <begin position="12"/>
        <end position="41"/>
    </location>
</feature>
<accession>A0A1I3AUY2</accession>
<evidence type="ECO:0000313" key="3">
    <source>
        <dbReference type="Proteomes" id="UP000199052"/>
    </source>
</evidence>
<feature type="transmembrane region" description="Helical" evidence="1">
    <location>
        <begin position="223"/>
        <end position="246"/>
    </location>
</feature>
<keyword evidence="1" id="KW-0472">Membrane</keyword>
<evidence type="ECO:0000256" key="1">
    <source>
        <dbReference type="SAM" id="Phobius"/>
    </source>
</evidence>
<organism evidence="2 3">
    <name type="scientific">Actinopolymorpha cephalotaxi</name>
    <dbReference type="NCBI Taxonomy" id="504797"/>
    <lineage>
        <taxon>Bacteria</taxon>
        <taxon>Bacillati</taxon>
        <taxon>Actinomycetota</taxon>
        <taxon>Actinomycetes</taxon>
        <taxon>Propionibacteriales</taxon>
        <taxon>Actinopolymorphaceae</taxon>
        <taxon>Actinopolymorpha</taxon>
    </lineage>
</organism>
<protein>
    <submittedName>
        <fullName evidence="2">Uncharacterized protein</fullName>
    </submittedName>
</protein>
<keyword evidence="1" id="KW-0812">Transmembrane</keyword>
<dbReference type="Proteomes" id="UP000199052">
    <property type="component" value="Unassembled WGS sequence"/>
</dbReference>
<feature type="transmembrane region" description="Helical" evidence="1">
    <location>
        <begin position="61"/>
        <end position="92"/>
    </location>
</feature>
<proteinExistence type="predicted"/>
<gene>
    <name evidence="2" type="ORF">SAMN05421678_12065</name>
</gene>
<feature type="transmembrane region" description="Helical" evidence="1">
    <location>
        <begin position="315"/>
        <end position="339"/>
    </location>
</feature>
<dbReference type="AlphaFoldDB" id="A0A1I3AUY2"/>
<evidence type="ECO:0000313" key="2">
    <source>
        <dbReference type="EMBL" id="SFH53151.1"/>
    </source>
</evidence>